<feature type="region of interest" description="Disordered" evidence="3">
    <location>
        <begin position="708"/>
        <end position="775"/>
    </location>
</feature>
<name>A0ABQ9X4N1_9EUKA</name>
<dbReference type="Gene3D" id="2.130.10.10">
    <property type="entry name" value="YVTN repeat-like/Quinoprotein amine dehydrogenase"/>
    <property type="match status" value="1"/>
</dbReference>
<feature type="compositionally biased region" description="Acidic residues" evidence="3">
    <location>
        <begin position="500"/>
        <end position="519"/>
    </location>
</feature>
<dbReference type="InterPro" id="IPR045151">
    <property type="entry name" value="DCAF8"/>
</dbReference>
<dbReference type="EMBL" id="JARBJD010000220">
    <property type="protein sequence ID" value="KAK2946739.1"/>
    <property type="molecule type" value="Genomic_DNA"/>
</dbReference>
<sequence>MKLVVNPIYVDTFMTCSFDGTVRLFDTRMDYPGLFSRPNASQITARPRNKLIFSQGEGGGFINMDTRAELLEDDCWERRNEAEIQYILQSFQPNPTEAENHVRFTELFAKPDRTDERSEYLSSLVLQYPSSNSVQYPAQLLDEHFVQSVRKAPQDQGNQLHGIDIHPDGWRFAVAEENSGIISLFDLRMIECHNPRWSSIGSFIPIFMQQPDPEQDRPFPPPRRKKSTVVSCAFSKDGTHIVANTMNNGVFLFDVNAAESNPTVATPQSEEEILPNFRRIVTLPRYNPPTLSFTPLSAEHQENLTFLQNVSEEFEKQSFIRTDMWDSPDSQRKNKTATVLEDNIGYRPSLLMSDVRVPITLSFRPLNPAHPVFTRAAQQRAVKARATIRYNSQPRFVDVNVNDFLAGVGKYVGVRRTKLPGRARPAPTQPKRVNWERHDRLLAETNFSQFPEHFEERHLQPIQRHSPNLPTLHSVENDFSVEEMERLLRAELANQSGSDVIDESDSEDADDNPADEEPEMLSLPQMERARMDFEQNPQERFQRRPRQRLPRRTQPRRERAAGIGSLNEPLPQPPPPFTHTATPFVFDGREFERVDFTLPQFTPFIHHRQSDHVGADRLSAHSDSEDDESTFAQFVNRRSLPEPPIDAPELLHLPRPLSEVESLSHAQLRILRDSIVDGRLSIPSHSSDPPLLPSTAWPSSILQALPSELLTPPDQSPSADPPPFSPELQTAPLARGMESDSSLSTSWSTEHMSDSDSSDGRFRGTQPATESEEEALDLLSEEGIRDDDEDEIAEAGTIAAQAPNWIGRFTSHSSVQTYKQINVVEMGEGGETFICVGSDDKCGFVYSLRLPQPEEVEQSERMTAAKEREQTEDERAQMEARKEQEHLWEEWSDSRVVAVLPQDDIVNVVECAELNGVLTLATSGLNNTITIWTTGRIGPASKPLTEPTRRVPFLLKTGLSPKCRCCRRVRRLGGQSGECRGSGWSRRRDCLSRRRWMGRGSWCCEGCDRRSSRIDNQLPNYKKASNQMCLLEISQPNSSMTSFTLQPDHLRVAAAMSFLSKTTGHSSAHILIRLVESDLMTNVLATVQPHTLPISSNEKMLSNLSNLVYSLACLASPSFLEKLAITSAVDKRNRRDMIFQKTVLPSSQFLMFLISNRLVLSGDLIGHFMSLLSMLILIGPFHLPTLEFVVASPIVMTFSSCLQSVENDGHLCKTLVIVNSQYQWNKEDNEAVQCGKRMTQALFSEGFESFIEQTLMRKKEEFYGFSVANDCLPLSKLLGSNVKKL</sequence>
<keyword evidence="5" id="KW-1185">Reference proteome</keyword>
<accession>A0ABQ9X4N1</accession>
<reference evidence="4 5" key="1">
    <citation type="journal article" date="2022" name="bioRxiv">
        <title>Genomics of Preaxostyla Flagellates Illuminates Evolutionary Transitions and the Path Towards Mitochondrial Loss.</title>
        <authorList>
            <person name="Novak L.V.F."/>
            <person name="Treitli S.C."/>
            <person name="Pyrih J."/>
            <person name="Halakuc P."/>
            <person name="Pipaliya S.V."/>
            <person name="Vacek V."/>
            <person name="Brzon O."/>
            <person name="Soukal P."/>
            <person name="Eme L."/>
            <person name="Dacks J.B."/>
            <person name="Karnkowska A."/>
            <person name="Elias M."/>
            <person name="Hampl V."/>
        </authorList>
    </citation>
    <scope>NUCLEOTIDE SEQUENCE [LARGE SCALE GENOMIC DNA]</scope>
    <source>
        <strain evidence="4">NAU3</strain>
        <tissue evidence="4">Gut</tissue>
    </source>
</reference>
<evidence type="ECO:0000256" key="1">
    <source>
        <dbReference type="ARBA" id="ARBA00022574"/>
    </source>
</evidence>
<gene>
    <name evidence="4" type="ORF">BLNAU_18335</name>
</gene>
<evidence type="ECO:0000256" key="2">
    <source>
        <dbReference type="ARBA" id="ARBA00022737"/>
    </source>
</evidence>
<evidence type="ECO:0000313" key="4">
    <source>
        <dbReference type="EMBL" id="KAK2946739.1"/>
    </source>
</evidence>
<organism evidence="4 5">
    <name type="scientific">Blattamonas nauphoetae</name>
    <dbReference type="NCBI Taxonomy" id="2049346"/>
    <lineage>
        <taxon>Eukaryota</taxon>
        <taxon>Metamonada</taxon>
        <taxon>Preaxostyla</taxon>
        <taxon>Oxymonadida</taxon>
        <taxon>Blattamonas</taxon>
    </lineage>
</organism>
<feature type="compositionally biased region" description="Low complexity" evidence="3">
    <location>
        <begin position="739"/>
        <end position="750"/>
    </location>
</feature>
<dbReference type="InterPro" id="IPR036322">
    <property type="entry name" value="WD40_repeat_dom_sf"/>
</dbReference>
<dbReference type="SMART" id="SM00320">
    <property type="entry name" value="WD40"/>
    <property type="match status" value="4"/>
</dbReference>
<dbReference type="SUPFAM" id="SSF50978">
    <property type="entry name" value="WD40 repeat-like"/>
    <property type="match status" value="1"/>
</dbReference>
<proteinExistence type="predicted"/>
<keyword evidence="2" id="KW-0677">Repeat</keyword>
<feature type="compositionally biased region" description="Basic and acidic residues" evidence="3">
    <location>
        <begin position="751"/>
        <end position="762"/>
    </location>
</feature>
<dbReference type="Proteomes" id="UP001281761">
    <property type="component" value="Unassembled WGS sequence"/>
</dbReference>
<feature type="region of interest" description="Disordered" evidence="3">
    <location>
        <begin position="494"/>
        <end position="576"/>
    </location>
</feature>
<dbReference type="InterPro" id="IPR001680">
    <property type="entry name" value="WD40_rpt"/>
</dbReference>
<feature type="compositionally biased region" description="Basic residues" evidence="3">
    <location>
        <begin position="543"/>
        <end position="554"/>
    </location>
</feature>
<evidence type="ECO:0000313" key="5">
    <source>
        <dbReference type="Proteomes" id="UP001281761"/>
    </source>
</evidence>
<dbReference type="InterPro" id="IPR015943">
    <property type="entry name" value="WD40/YVTN_repeat-like_dom_sf"/>
</dbReference>
<keyword evidence="1" id="KW-0853">WD repeat</keyword>
<comment type="caution">
    <text evidence="4">The sequence shown here is derived from an EMBL/GenBank/DDBJ whole genome shotgun (WGS) entry which is preliminary data.</text>
</comment>
<dbReference type="PANTHER" id="PTHR15574">
    <property type="entry name" value="WD REPEAT DOMAIN-CONTAINING FAMILY"/>
    <property type="match status" value="1"/>
</dbReference>
<dbReference type="PANTHER" id="PTHR15574:SF40">
    <property type="entry name" value="WD AND TETRATRICOPEPTIDE REPEATS PROTEIN 1"/>
    <property type="match status" value="1"/>
</dbReference>
<evidence type="ECO:0000256" key="3">
    <source>
        <dbReference type="SAM" id="MobiDB-lite"/>
    </source>
</evidence>
<protein>
    <submittedName>
        <fullName evidence="4">Uncharacterized protein</fullName>
    </submittedName>
</protein>